<evidence type="ECO:0000256" key="1">
    <source>
        <dbReference type="SAM" id="MobiDB-lite"/>
    </source>
</evidence>
<feature type="domain" description="N-acetyltransferase" evidence="2">
    <location>
        <begin position="4"/>
        <end position="224"/>
    </location>
</feature>
<dbReference type="InterPro" id="IPR000182">
    <property type="entry name" value="GNAT_dom"/>
</dbReference>
<dbReference type="PANTHER" id="PTHR42791">
    <property type="entry name" value="GNAT FAMILY ACETYLTRANSFERASE"/>
    <property type="match status" value="1"/>
</dbReference>
<protein>
    <recommendedName>
        <fullName evidence="2">N-acetyltransferase domain-containing protein</fullName>
    </recommendedName>
</protein>
<dbReference type="OrthoDB" id="2115692at2759"/>
<evidence type="ECO:0000313" key="3">
    <source>
        <dbReference type="EMBL" id="CAF9907273.1"/>
    </source>
</evidence>
<dbReference type="SUPFAM" id="SSF55729">
    <property type="entry name" value="Acyl-CoA N-acyltransferases (Nat)"/>
    <property type="match status" value="1"/>
</dbReference>
<evidence type="ECO:0000259" key="2">
    <source>
        <dbReference type="PROSITE" id="PS51186"/>
    </source>
</evidence>
<dbReference type="PANTHER" id="PTHR42791:SF14">
    <property type="entry name" value="N-ACETYLTRANSFERASE DOMAIN-CONTAINING PROTEIN"/>
    <property type="match status" value="1"/>
</dbReference>
<dbReference type="Proteomes" id="UP000664169">
    <property type="component" value="Unassembled WGS sequence"/>
</dbReference>
<evidence type="ECO:0000313" key="4">
    <source>
        <dbReference type="Proteomes" id="UP000664169"/>
    </source>
</evidence>
<keyword evidence="4" id="KW-1185">Reference proteome</keyword>
<dbReference type="Pfam" id="PF13508">
    <property type="entry name" value="Acetyltransf_7"/>
    <property type="match status" value="1"/>
</dbReference>
<gene>
    <name evidence="3" type="ORF">GOMPHAMPRED_005066</name>
</gene>
<organism evidence="3 4">
    <name type="scientific">Gomphillus americanus</name>
    <dbReference type="NCBI Taxonomy" id="1940652"/>
    <lineage>
        <taxon>Eukaryota</taxon>
        <taxon>Fungi</taxon>
        <taxon>Dikarya</taxon>
        <taxon>Ascomycota</taxon>
        <taxon>Pezizomycotina</taxon>
        <taxon>Lecanoromycetes</taxon>
        <taxon>OSLEUM clade</taxon>
        <taxon>Ostropomycetidae</taxon>
        <taxon>Ostropales</taxon>
        <taxon>Graphidaceae</taxon>
        <taxon>Gomphilloideae</taxon>
        <taxon>Gomphillus</taxon>
    </lineage>
</organism>
<dbReference type="EMBL" id="CAJPDQ010000003">
    <property type="protein sequence ID" value="CAF9907273.1"/>
    <property type="molecule type" value="Genomic_DNA"/>
</dbReference>
<accession>A0A8H3EMQ6</accession>
<dbReference type="AlphaFoldDB" id="A0A8H3EMQ6"/>
<name>A0A8H3EMQ6_9LECA</name>
<dbReference type="Gene3D" id="3.40.630.30">
    <property type="match status" value="1"/>
</dbReference>
<dbReference type="InterPro" id="IPR016181">
    <property type="entry name" value="Acyl_CoA_acyltransferase"/>
</dbReference>
<feature type="region of interest" description="Disordered" evidence="1">
    <location>
        <begin position="229"/>
        <end position="252"/>
    </location>
</feature>
<dbReference type="GO" id="GO:0016747">
    <property type="term" value="F:acyltransferase activity, transferring groups other than amino-acyl groups"/>
    <property type="evidence" value="ECO:0007669"/>
    <property type="project" value="InterPro"/>
</dbReference>
<dbReference type="CDD" id="cd04301">
    <property type="entry name" value="NAT_SF"/>
    <property type="match status" value="1"/>
</dbReference>
<comment type="caution">
    <text evidence="3">The sequence shown here is derived from an EMBL/GenBank/DDBJ whole genome shotgun (WGS) entry which is preliminary data.</text>
</comment>
<dbReference type="PROSITE" id="PS51186">
    <property type="entry name" value="GNAT"/>
    <property type="match status" value="1"/>
</dbReference>
<reference evidence="3" key="1">
    <citation type="submission" date="2021-03" db="EMBL/GenBank/DDBJ databases">
        <authorList>
            <person name="Tagirdzhanova G."/>
        </authorList>
    </citation>
    <scope>NUCLEOTIDE SEQUENCE</scope>
</reference>
<proteinExistence type="predicted"/>
<sequence length="252" mass="27818">MSKYQVVPAEDADFPTLFALLSESFANRHPFIESFYPAHETPAGRAAGSARLLSFAKADPNAYFVKCTDDDGTILGFAKWNVWIDLPPSLSEKEVPWAAGVWDPKPWEGLDPADGELANWTLRHYLDPRLGARKASNGRLVSLDLMCVSPDHQRRGVGQLLMKWGCAQADKYGVEAVVEASDEGKGLYQKFAFQPLRHIQLKEPTGKWKGREGQQFYWMVRPVHGKGSVSPELTAASKETRDGAVADSGKGV</sequence>
<dbReference type="InterPro" id="IPR052523">
    <property type="entry name" value="Trichothecene_AcTrans"/>
</dbReference>